<keyword evidence="1" id="KW-0472">Membrane</keyword>
<evidence type="ECO:0000313" key="3">
    <source>
        <dbReference type="Proteomes" id="UP000003598"/>
    </source>
</evidence>
<protein>
    <submittedName>
        <fullName evidence="2">Uncharacterized protein</fullName>
    </submittedName>
</protein>
<dbReference type="AlphaFoldDB" id="G5SNW9"/>
<proteinExistence type="predicted"/>
<evidence type="ECO:0000313" key="2">
    <source>
        <dbReference type="EMBL" id="EHH01083.1"/>
    </source>
</evidence>
<sequence>MCKYNFFISFALAVHCFFWTVTVFNGLFVGSLCNSEYLV</sequence>
<accession>G5SNW9</accession>
<name>G5SNW9_9BACT</name>
<evidence type="ECO:0000256" key="1">
    <source>
        <dbReference type="SAM" id="Phobius"/>
    </source>
</evidence>
<comment type="caution">
    <text evidence="2">The sequence shown here is derived from an EMBL/GenBank/DDBJ whole genome shotgun (WGS) entry which is preliminary data.</text>
</comment>
<dbReference type="HOGENOM" id="CLU_3313963_0_0_10"/>
<keyword evidence="3" id="KW-1185">Reference proteome</keyword>
<feature type="transmembrane region" description="Helical" evidence="1">
    <location>
        <begin position="6"/>
        <end position="28"/>
    </location>
</feature>
<organism evidence="2 3">
    <name type="scientific">Paraprevotella clara YIT 11840</name>
    <dbReference type="NCBI Taxonomy" id="762968"/>
    <lineage>
        <taxon>Bacteria</taxon>
        <taxon>Pseudomonadati</taxon>
        <taxon>Bacteroidota</taxon>
        <taxon>Bacteroidia</taxon>
        <taxon>Bacteroidales</taxon>
        <taxon>Prevotellaceae</taxon>
        <taxon>Paraprevotella</taxon>
    </lineage>
</organism>
<keyword evidence="1" id="KW-0812">Transmembrane</keyword>
<gene>
    <name evidence="2" type="ORF">HMPREF9441_01131</name>
</gene>
<reference evidence="2 3" key="1">
    <citation type="submission" date="2011-03" db="EMBL/GenBank/DDBJ databases">
        <authorList>
            <person name="Weinstock G."/>
            <person name="Sodergren E."/>
            <person name="Clifton S."/>
            <person name="Fulton L."/>
            <person name="Fulton B."/>
            <person name="Courtney L."/>
            <person name="Fronick C."/>
            <person name="Harrison M."/>
            <person name="Strong C."/>
            <person name="Farmer C."/>
            <person name="Delahaunty K."/>
            <person name="Markovic C."/>
            <person name="Hall O."/>
            <person name="Minx P."/>
            <person name="Tomlinson C."/>
            <person name="Mitreva M."/>
            <person name="Hou S."/>
            <person name="Chen J."/>
            <person name="Wollam A."/>
            <person name="Pepin K.H."/>
            <person name="Johnson M."/>
            <person name="Bhonagiri V."/>
            <person name="Zhang X."/>
            <person name="Suruliraj S."/>
            <person name="Warren W."/>
            <person name="Chinwalla A."/>
            <person name="Mardis E.R."/>
            <person name="Wilson R.K."/>
        </authorList>
    </citation>
    <scope>NUCLEOTIDE SEQUENCE [LARGE SCALE GENOMIC DNA]</scope>
    <source>
        <strain evidence="2 3">YIT 11840</strain>
    </source>
</reference>
<dbReference type="Proteomes" id="UP000003598">
    <property type="component" value="Unassembled WGS sequence"/>
</dbReference>
<keyword evidence="1" id="KW-1133">Transmembrane helix</keyword>
<dbReference type="EMBL" id="AFFY01000016">
    <property type="protein sequence ID" value="EHH01083.1"/>
    <property type="molecule type" value="Genomic_DNA"/>
</dbReference>